<dbReference type="InterPro" id="IPR032675">
    <property type="entry name" value="LRR_dom_sf"/>
</dbReference>
<dbReference type="Gene3D" id="3.80.10.10">
    <property type="entry name" value="Ribonuclease Inhibitor"/>
    <property type="match status" value="1"/>
</dbReference>
<keyword evidence="2" id="KW-1185">Reference proteome</keyword>
<comment type="caution">
    <text evidence="1">The sequence shown here is derived from an EMBL/GenBank/DDBJ whole genome shotgun (WGS) entry which is preliminary data.</text>
</comment>
<dbReference type="EMBL" id="CAUOFW020003791">
    <property type="protein sequence ID" value="CAK9162043.1"/>
    <property type="molecule type" value="Genomic_DNA"/>
</dbReference>
<gene>
    <name evidence="1" type="ORF">ILEXP_LOCUS30877</name>
</gene>
<sequence length="193" mass="21972">MNCSALVEIDLSNGIELMDLATVAIAEAKNLERLWLARCKLISDIGVGCIAVGAQTSRRKEGNVEAEVIRVMAMVKVGEAEIRSSRLTIAKLLLCRVWFSRLELAGKVLNSNRWNVYKNLQLARKMEKLEKNISRFLQTTVQAHVHHLRFDSTKRFDRLEGSAQRLEQRLGVMEMGVHEGGWRKKRSGTRVIW</sequence>
<dbReference type="Proteomes" id="UP001642360">
    <property type="component" value="Unassembled WGS sequence"/>
</dbReference>
<dbReference type="AlphaFoldDB" id="A0ABC8T4P2"/>
<reference evidence="1 2" key="1">
    <citation type="submission" date="2024-02" db="EMBL/GenBank/DDBJ databases">
        <authorList>
            <person name="Vignale AGUSTIN F."/>
            <person name="Sosa J E."/>
            <person name="Modenutti C."/>
        </authorList>
    </citation>
    <scope>NUCLEOTIDE SEQUENCE [LARGE SCALE GENOMIC DNA]</scope>
</reference>
<evidence type="ECO:0000313" key="2">
    <source>
        <dbReference type="Proteomes" id="UP001642360"/>
    </source>
</evidence>
<accession>A0ABC8T4P2</accession>
<proteinExistence type="predicted"/>
<name>A0ABC8T4P2_9AQUA</name>
<organism evidence="1 2">
    <name type="scientific">Ilex paraguariensis</name>
    <name type="common">yerba mate</name>
    <dbReference type="NCBI Taxonomy" id="185542"/>
    <lineage>
        <taxon>Eukaryota</taxon>
        <taxon>Viridiplantae</taxon>
        <taxon>Streptophyta</taxon>
        <taxon>Embryophyta</taxon>
        <taxon>Tracheophyta</taxon>
        <taxon>Spermatophyta</taxon>
        <taxon>Magnoliopsida</taxon>
        <taxon>eudicotyledons</taxon>
        <taxon>Gunneridae</taxon>
        <taxon>Pentapetalae</taxon>
        <taxon>asterids</taxon>
        <taxon>campanulids</taxon>
        <taxon>Aquifoliales</taxon>
        <taxon>Aquifoliaceae</taxon>
        <taxon>Ilex</taxon>
    </lineage>
</organism>
<evidence type="ECO:0000313" key="1">
    <source>
        <dbReference type="EMBL" id="CAK9162043.1"/>
    </source>
</evidence>
<protein>
    <submittedName>
        <fullName evidence="1">Uncharacterized protein</fullName>
    </submittedName>
</protein>